<sequence length="242" mass="28396">MRIVYGGRKYKNDMISKDYEFGKTSILNRKKYTLVIDEDTNGSYIRFTVLPVSNIKFKKVKQNGRMEINMGTQYHQIILILLLNITFYAICVRSRFLEHINRTFELRIALSREIVIMMGLFVLGTIILVREPSVETVTIFKETGLQLSTVKGIVIFPQQWNRKLFEQVEFISNERIIDVVINEGFCRGFRVIFYLAAIVRKSSALKLLFPSNLPNIDDQRLIYNISRKYLSKQEKPLRRPKN</sequence>
<keyword evidence="3" id="KW-0812">Transmembrane</keyword>
<feature type="transmembrane region" description="Helical" evidence="3">
    <location>
        <begin position="113"/>
        <end position="129"/>
    </location>
</feature>
<dbReference type="OrthoDB" id="6256716at2759"/>
<feature type="transmembrane region" description="Helical" evidence="3">
    <location>
        <begin position="74"/>
        <end position="92"/>
    </location>
</feature>
<reference evidence="5" key="1">
    <citation type="journal article" date="2017" name="Nat. Genet.">
        <title>Contrasting evolutionary genome dynamics between domesticated and wild yeasts.</title>
        <authorList>
            <person name="Yue J.X."/>
            <person name="Li J."/>
            <person name="Aigrain L."/>
            <person name="Hallin J."/>
            <person name="Persson K."/>
            <person name="Oliver K."/>
            <person name="Bergstrom A."/>
            <person name="Coupland P."/>
            <person name="Warringer J."/>
            <person name="Lagomarsino M.C."/>
            <person name="Fischer G."/>
            <person name="Durbin R."/>
            <person name="Liti G."/>
        </authorList>
    </citation>
    <scope>NUCLEOTIDE SEQUENCE</scope>
    <source>
        <strain evidence="5">CBS432</strain>
    </source>
</reference>
<dbReference type="PANTHER" id="PTHR15231:SF1">
    <property type="entry name" value="PHOSPHATIDYLINOSITOL N-ACETYLGLUCOSAMINYLTRANSFERASE SUBUNIT H"/>
    <property type="match status" value="1"/>
</dbReference>
<dbReference type="AlphaFoldDB" id="A0A8B8UYV3"/>
<dbReference type="GO" id="GO:0016757">
    <property type="term" value="F:glycosyltransferase activity"/>
    <property type="evidence" value="ECO:0007669"/>
    <property type="project" value="UniProtKB-KW"/>
</dbReference>
<keyword evidence="3" id="KW-1133">Transmembrane helix</keyword>
<reference evidence="5" key="4">
    <citation type="submission" date="2025-08" db="UniProtKB">
        <authorList>
            <consortium name="RefSeq"/>
        </authorList>
    </citation>
    <scope>IDENTIFICATION</scope>
    <source>
        <strain evidence="5">CBS432</strain>
    </source>
</reference>
<accession>A0A8B8UYV3</accession>
<dbReference type="VEuPathDB" id="FungiDB:SPAR_N02680"/>
<dbReference type="PANTHER" id="PTHR15231">
    <property type="entry name" value="PHOSPHATIDYLINOSITOL N-ACETYLGLUCOSAMINYLTRANSFERASE SUBUNIT H"/>
    <property type="match status" value="1"/>
</dbReference>
<dbReference type="KEGG" id="spao:SPAR_N02680"/>
<reference evidence="5" key="2">
    <citation type="submission" date="2020-01" db="EMBL/GenBank/DDBJ databases">
        <title>Population-level Yeast Reference Genomes.</title>
        <authorList>
            <person name="Yue J.-X."/>
        </authorList>
    </citation>
    <scope>NUCLEOTIDE SEQUENCE</scope>
    <source>
        <strain evidence="5">CBS432</strain>
    </source>
</reference>
<proteinExistence type="inferred from homology"/>
<gene>
    <name evidence="5" type="primary">GPI15</name>
    <name evidence="5" type="ORF">SPAR_N02680</name>
</gene>
<dbReference type="GeneID" id="54633309"/>
<feature type="domain" description="Phosphatidylinositol N-acetylglucosaminyltransferase subunit H conserved" evidence="4">
    <location>
        <begin position="136"/>
        <end position="210"/>
    </location>
</feature>
<evidence type="ECO:0000313" key="5">
    <source>
        <dbReference type="RefSeq" id="XP_033768898.1"/>
    </source>
</evidence>
<dbReference type="RefSeq" id="XP_033768898.1">
    <property type="nucleotide sequence ID" value="XM_033913007.1"/>
</dbReference>
<keyword evidence="5" id="KW-0328">Glycosyltransferase</keyword>
<organism evidence="5">
    <name type="scientific">Saccharomyces paradoxus</name>
    <name type="common">Yeast</name>
    <name type="synonym">Saccharomyces douglasii</name>
    <dbReference type="NCBI Taxonomy" id="27291"/>
    <lineage>
        <taxon>Eukaryota</taxon>
        <taxon>Fungi</taxon>
        <taxon>Dikarya</taxon>
        <taxon>Ascomycota</taxon>
        <taxon>Saccharomycotina</taxon>
        <taxon>Saccharomycetes</taxon>
        <taxon>Saccharomycetales</taxon>
        <taxon>Saccharomycetaceae</taxon>
        <taxon>Saccharomyces</taxon>
    </lineage>
</organism>
<dbReference type="InterPro" id="IPR019328">
    <property type="entry name" value="PIGH-H_dom"/>
</dbReference>
<dbReference type="GO" id="GO:0000506">
    <property type="term" value="C:glycosylphosphatidylinositol-N-acetylglucosaminyltransferase (GPI-GnT) complex"/>
    <property type="evidence" value="ECO:0007669"/>
    <property type="project" value="InterPro"/>
</dbReference>
<dbReference type="GO" id="GO:0006506">
    <property type="term" value="P:GPI anchor biosynthetic process"/>
    <property type="evidence" value="ECO:0007669"/>
    <property type="project" value="UniProtKB-UniPathway"/>
</dbReference>
<dbReference type="UniPathway" id="UPA00196"/>
<comment type="pathway">
    <text evidence="1">Glycolipid biosynthesis; glycosylphosphatidylinositol-anchor biosynthesis.</text>
</comment>
<dbReference type="Pfam" id="PF10181">
    <property type="entry name" value="PIG-H"/>
    <property type="match status" value="1"/>
</dbReference>
<evidence type="ECO:0000256" key="3">
    <source>
        <dbReference type="SAM" id="Phobius"/>
    </source>
</evidence>
<comment type="similarity">
    <text evidence="2">Belongs to the PIGH family.</text>
</comment>
<evidence type="ECO:0000256" key="2">
    <source>
        <dbReference type="ARBA" id="ARBA00009610"/>
    </source>
</evidence>
<keyword evidence="3" id="KW-0472">Membrane</keyword>
<keyword evidence="5" id="KW-0808">Transferase</keyword>
<evidence type="ECO:0000256" key="1">
    <source>
        <dbReference type="ARBA" id="ARBA00004687"/>
    </source>
</evidence>
<name>A0A8B8UYV3_SACPA</name>
<reference evidence="5" key="3">
    <citation type="submission" date="2025-07" db="EMBL/GenBank/DDBJ databases">
        <authorList>
            <consortium name="NCBI Genome Project"/>
        </authorList>
    </citation>
    <scope>NUCLEOTIDE SEQUENCE</scope>
    <source>
        <strain evidence="5">CBS432</strain>
    </source>
</reference>
<dbReference type="InterPro" id="IPR044215">
    <property type="entry name" value="PIG-H"/>
</dbReference>
<evidence type="ECO:0000259" key="4">
    <source>
        <dbReference type="Pfam" id="PF10181"/>
    </source>
</evidence>
<protein>
    <submittedName>
        <fullName evidence="5">Phosphatidylinositol N-acetylglucosaminyltransferase GPI15</fullName>
    </submittedName>
</protein>